<dbReference type="InterPro" id="IPR036019">
    <property type="entry name" value="MscL_channel"/>
</dbReference>
<keyword evidence="3 10" id="KW-0813">Transport</keyword>
<keyword evidence="9 10" id="KW-0407">Ion channel</keyword>
<dbReference type="GO" id="GO:0005886">
    <property type="term" value="C:plasma membrane"/>
    <property type="evidence" value="ECO:0007669"/>
    <property type="project" value="UniProtKB-SubCell"/>
</dbReference>
<comment type="function">
    <text evidence="10">Channel that opens in response to stretch forces in the membrane lipid bilayer. May participate in the regulation of osmotic pressure changes within the cell.</text>
</comment>
<dbReference type="AlphaFoldDB" id="C0B7J4"/>
<dbReference type="InterPro" id="IPR001185">
    <property type="entry name" value="MS_channel"/>
</dbReference>
<dbReference type="EMBL" id="ABVR01000038">
    <property type="protein sequence ID" value="EEG90381.1"/>
    <property type="molecule type" value="Genomic_DNA"/>
</dbReference>
<feature type="transmembrane region" description="Helical" evidence="10">
    <location>
        <begin position="27"/>
        <end position="46"/>
    </location>
</feature>
<dbReference type="NCBIfam" id="TIGR00220">
    <property type="entry name" value="mscL"/>
    <property type="match status" value="1"/>
</dbReference>
<evidence type="ECO:0000256" key="7">
    <source>
        <dbReference type="ARBA" id="ARBA00023065"/>
    </source>
</evidence>
<evidence type="ECO:0000313" key="12">
    <source>
        <dbReference type="Proteomes" id="UP000003793"/>
    </source>
</evidence>
<accession>C0B7J4</accession>
<evidence type="ECO:0000256" key="4">
    <source>
        <dbReference type="ARBA" id="ARBA00022475"/>
    </source>
</evidence>
<keyword evidence="7 10" id="KW-0406">Ion transport</keyword>
<dbReference type="Gene3D" id="1.10.1200.120">
    <property type="entry name" value="Large-conductance mechanosensitive channel, MscL, domain 1"/>
    <property type="match status" value="1"/>
</dbReference>
<dbReference type="PANTHER" id="PTHR30266:SF2">
    <property type="entry name" value="LARGE-CONDUCTANCE MECHANOSENSITIVE CHANNEL"/>
    <property type="match status" value="1"/>
</dbReference>
<evidence type="ECO:0000256" key="6">
    <source>
        <dbReference type="ARBA" id="ARBA00022989"/>
    </source>
</evidence>
<keyword evidence="6 10" id="KW-1133">Transmembrane helix</keyword>
<sequence>MPQKPKRNERSGFEMAKKGFIAEFKEFIARGNVMDLAVGVIIGGAFQSIVNSLVNDMIMPVISLLTGGVNFSNWVIRIGSGENDTIKYGNFITAVINFLLMALVIFCFVKVMNNLASRTEKLLKKEEEAPAAPATKICPYCMSEIPIAATRCAYCTSELPAEDTDKEE</sequence>
<evidence type="ECO:0000256" key="1">
    <source>
        <dbReference type="ARBA" id="ARBA00004651"/>
    </source>
</evidence>
<evidence type="ECO:0000256" key="2">
    <source>
        <dbReference type="ARBA" id="ARBA00007254"/>
    </source>
</evidence>
<dbReference type="PROSITE" id="PS01327">
    <property type="entry name" value="MSCL"/>
    <property type="match status" value="1"/>
</dbReference>
<dbReference type="InterPro" id="IPR019823">
    <property type="entry name" value="Mechanosensitive_channel_CS"/>
</dbReference>
<keyword evidence="4 10" id="KW-1003">Cell membrane</keyword>
<dbReference type="HOGENOM" id="CLU_095787_2_3_9"/>
<feature type="transmembrane region" description="Helical" evidence="10">
    <location>
        <begin position="88"/>
        <end position="112"/>
    </location>
</feature>
<evidence type="ECO:0000256" key="9">
    <source>
        <dbReference type="ARBA" id="ARBA00023303"/>
    </source>
</evidence>
<proteinExistence type="inferred from homology"/>
<keyword evidence="5 10" id="KW-0812">Transmembrane</keyword>
<evidence type="ECO:0000256" key="5">
    <source>
        <dbReference type="ARBA" id="ARBA00022692"/>
    </source>
</evidence>
<reference evidence="11 12" key="2">
    <citation type="submission" date="2009-03" db="EMBL/GenBank/DDBJ databases">
        <title>Draft genome sequence of Coprococcus comes (ATCC 27758).</title>
        <authorList>
            <person name="Sudarsanam P."/>
            <person name="Ley R."/>
            <person name="Guruge J."/>
            <person name="Turnbaugh P.J."/>
            <person name="Mahowald M."/>
            <person name="Liep D."/>
            <person name="Gordon J."/>
        </authorList>
    </citation>
    <scope>NUCLEOTIDE SEQUENCE [LARGE SCALE GENOMIC DNA]</scope>
    <source>
        <strain evidence="11 12">ATCC 27758</strain>
    </source>
</reference>
<evidence type="ECO:0000256" key="3">
    <source>
        <dbReference type="ARBA" id="ARBA00022448"/>
    </source>
</evidence>
<protein>
    <recommendedName>
        <fullName evidence="10">Large-conductance mechanosensitive channel</fullName>
    </recommendedName>
</protein>
<name>C0B7J4_9FIRM</name>
<comment type="caution">
    <text evidence="11">The sequence shown here is derived from an EMBL/GenBank/DDBJ whole genome shotgun (WGS) entry which is preliminary data.</text>
</comment>
<dbReference type="HAMAP" id="MF_00115">
    <property type="entry name" value="MscL"/>
    <property type="match status" value="1"/>
</dbReference>
<reference evidence="11 12" key="1">
    <citation type="submission" date="2009-02" db="EMBL/GenBank/DDBJ databases">
        <authorList>
            <person name="Fulton L."/>
            <person name="Clifton S."/>
            <person name="Fulton B."/>
            <person name="Xu J."/>
            <person name="Minx P."/>
            <person name="Pepin K.H."/>
            <person name="Johnson M."/>
            <person name="Bhonagiri V."/>
            <person name="Nash W.E."/>
            <person name="Mardis E.R."/>
            <person name="Wilson R.K."/>
        </authorList>
    </citation>
    <scope>NUCLEOTIDE SEQUENCE [LARGE SCALE GENOMIC DNA]</scope>
    <source>
        <strain evidence="11 12">ATCC 27758</strain>
    </source>
</reference>
<dbReference type="PRINTS" id="PR01264">
    <property type="entry name" value="MECHCHANNEL"/>
</dbReference>
<dbReference type="SUPFAM" id="SSF81330">
    <property type="entry name" value="Gated mechanosensitive channel"/>
    <property type="match status" value="1"/>
</dbReference>
<evidence type="ECO:0000313" key="11">
    <source>
        <dbReference type="EMBL" id="EEG90381.1"/>
    </source>
</evidence>
<organism evidence="11 12">
    <name type="scientific">Coprococcus comes ATCC 27758</name>
    <dbReference type="NCBI Taxonomy" id="470146"/>
    <lineage>
        <taxon>Bacteria</taxon>
        <taxon>Bacillati</taxon>
        <taxon>Bacillota</taxon>
        <taxon>Clostridia</taxon>
        <taxon>Lachnospirales</taxon>
        <taxon>Lachnospiraceae</taxon>
        <taxon>Coprococcus</taxon>
    </lineage>
</organism>
<comment type="similarity">
    <text evidence="2 10">Belongs to the MscL family.</text>
</comment>
<dbReference type="PANTHER" id="PTHR30266">
    <property type="entry name" value="MECHANOSENSITIVE CHANNEL MSCL"/>
    <property type="match status" value="1"/>
</dbReference>
<dbReference type="GO" id="GO:0008381">
    <property type="term" value="F:mechanosensitive monoatomic ion channel activity"/>
    <property type="evidence" value="ECO:0007669"/>
    <property type="project" value="UniProtKB-UniRule"/>
</dbReference>
<dbReference type="Pfam" id="PF01741">
    <property type="entry name" value="MscL"/>
    <property type="match status" value="1"/>
</dbReference>
<comment type="subunit">
    <text evidence="10">Homopentamer.</text>
</comment>
<dbReference type="InterPro" id="IPR037673">
    <property type="entry name" value="MSC/AndL"/>
</dbReference>
<keyword evidence="8 10" id="KW-0472">Membrane</keyword>
<evidence type="ECO:0000256" key="10">
    <source>
        <dbReference type="HAMAP-Rule" id="MF_00115"/>
    </source>
</evidence>
<comment type="subcellular location">
    <subcellularLocation>
        <location evidence="1 10">Cell membrane</location>
        <topology evidence="1 10">Multi-pass membrane protein</topology>
    </subcellularLocation>
</comment>
<gene>
    <name evidence="10 11" type="primary">mscL</name>
    <name evidence="11" type="ORF">COPCOM_01117</name>
</gene>
<dbReference type="Proteomes" id="UP000003793">
    <property type="component" value="Unassembled WGS sequence"/>
</dbReference>
<evidence type="ECO:0000256" key="8">
    <source>
        <dbReference type="ARBA" id="ARBA00023136"/>
    </source>
</evidence>